<dbReference type="Pfam" id="PF18847">
    <property type="entry name" value="LPD29"/>
    <property type="match status" value="1"/>
</dbReference>
<sequence>MQPPATSVQRISQAETTKLIRAALKRHFPGVKFSVKQATGSMVSAVDIAWTDGPSTGQVKAQVGHMVAGAFDTNGDDCYTNKAPQPHVTGQGELVPVRYELDSIDYQRRFSGPYCFAIGQSLDLTTAPTLAQQLDSLLQRYQGEATIKTHEATGNVLFSSGHHLAQHDFRSCQRALEAQGYGAEVDYDAQENRHFLAIYSVA</sequence>
<dbReference type="EMBL" id="JAGETX010000024">
    <property type="protein sequence ID" value="MBO3273093.1"/>
    <property type="molecule type" value="Genomic_DNA"/>
</dbReference>
<evidence type="ECO:0000259" key="1">
    <source>
        <dbReference type="Pfam" id="PF18847"/>
    </source>
</evidence>
<feature type="domain" description="Large polyvalent protein associated" evidence="1">
    <location>
        <begin position="11"/>
        <end position="111"/>
    </location>
</feature>
<protein>
    <recommendedName>
        <fullName evidence="1">Large polyvalent protein associated domain-containing protein</fullName>
    </recommendedName>
</protein>
<dbReference type="Proteomes" id="UP000670527">
    <property type="component" value="Unassembled WGS sequence"/>
</dbReference>
<dbReference type="RefSeq" id="WP_208309240.1">
    <property type="nucleotide sequence ID" value="NZ_JAGETX010000024.1"/>
</dbReference>
<comment type="caution">
    <text evidence="2">The sequence shown here is derived from an EMBL/GenBank/DDBJ whole genome shotgun (WGS) entry which is preliminary data.</text>
</comment>
<name>A0ABS3THH8_9BACT</name>
<gene>
    <name evidence="2" type="ORF">J4D97_20755</name>
</gene>
<accession>A0ABS3THH8</accession>
<keyword evidence="3" id="KW-1185">Reference proteome</keyword>
<evidence type="ECO:0000313" key="3">
    <source>
        <dbReference type="Proteomes" id="UP000670527"/>
    </source>
</evidence>
<proteinExistence type="predicted"/>
<reference evidence="2 3" key="1">
    <citation type="submission" date="2021-03" db="EMBL/GenBank/DDBJ databases">
        <authorList>
            <person name="Kim M.K."/>
        </authorList>
    </citation>
    <scope>NUCLEOTIDE SEQUENCE [LARGE SCALE GENOMIC DNA]</scope>
    <source>
        <strain evidence="2 3">BT507</strain>
    </source>
</reference>
<organism evidence="2 3">
    <name type="scientific">Hymenobacter defluvii</name>
    <dbReference type="NCBI Taxonomy" id="2054411"/>
    <lineage>
        <taxon>Bacteria</taxon>
        <taxon>Pseudomonadati</taxon>
        <taxon>Bacteroidota</taxon>
        <taxon>Cytophagia</taxon>
        <taxon>Cytophagales</taxon>
        <taxon>Hymenobacteraceae</taxon>
        <taxon>Hymenobacter</taxon>
    </lineage>
</organism>
<evidence type="ECO:0000313" key="2">
    <source>
        <dbReference type="EMBL" id="MBO3273093.1"/>
    </source>
</evidence>
<dbReference type="InterPro" id="IPR041311">
    <property type="entry name" value="LPD29"/>
</dbReference>